<keyword evidence="1" id="KW-0472">Membrane</keyword>
<dbReference type="InterPro" id="IPR021834">
    <property type="entry name" value="DUF3426"/>
</dbReference>
<evidence type="ECO:0000256" key="1">
    <source>
        <dbReference type="SAM" id="Phobius"/>
    </source>
</evidence>
<proteinExistence type="predicted"/>
<evidence type="ECO:0000313" key="3">
    <source>
        <dbReference type="EMBL" id="VAW57821.1"/>
    </source>
</evidence>
<keyword evidence="1" id="KW-1133">Transmembrane helix</keyword>
<sequence>MQTQCPHCNTVFSIEEADLDQAEGQVRCGHCLAIFTADNSQKKIFRFPKPEPPKESLSAQLETFPKDTPKNTSTLKNPLVKSDVIPPALRKETRENEGYFGFLSTLLLTLSILMGISTLMLQYAYYNLDSLAKIAGLRPALQLMCDQANCTLPLLKDLNKIVFNSNNIYTHPKIKNALVVSASIINKANFPQEYPIIELRFKNVRGEAIAGKRFNAMEYLNLPKDDVSKMLPNKSITIKMAIKDPGSDMESYEFSFL</sequence>
<name>A0A3B0WR41_9ZZZZ</name>
<dbReference type="InterPro" id="IPR011723">
    <property type="entry name" value="Znf/thioredoxin_put"/>
</dbReference>
<dbReference type="Pfam" id="PF13717">
    <property type="entry name" value="Zn_ribbon_4"/>
    <property type="match status" value="1"/>
</dbReference>
<feature type="domain" description="Zinc finger/thioredoxin putative" evidence="2">
    <location>
        <begin position="1"/>
        <end position="36"/>
    </location>
</feature>
<dbReference type="AlphaFoldDB" id="A0A3B0WR41"/>
<reference evidence="3" key="1">
    <citation type="submission" date="2018-06" db="EMBL/GenBank/DDBJ databases">
        <authorList>
            <person name="Zhirakovskaya E."/>
        </authorList>
    </citation>
    <scope>NUCLEOTIDE SEQUENCE</scope>
</reference>
<feature type="transmembrane region" description="Helical" evidence="1">
    <location>
        <begin position="99"/>
        <end position="125"/>
    </location>
</feature>
<dbReference type="Pfam" id="PF11906">
    <property type="entry name" value="DUF3426"/>
    <property type="match status" value="1"/>
</dbReference>
<dbReference type="NCBIfam" id="TIGR02098">
    <property type="entry name" value="MJ0042_CXXC"/>
    <property type="match status" value="1"/>
</dbReference>
<evidence type="ECO:0000259" key="2">
    <source>
        <dbReference type="Pfam" id="PF13717"/>
    </source>
</evidence>
<protein>
    <recommendedName>
        <fullName evidence="2">Zinc finger/thioredoxin putative domain-containing protein</fullName>
    </recommendedName>
</protein>
<dbReference type="EMBL" id="UOFF01000466">
    <property type="protein sequence ID" value="VAW57821.1"/>
    <property type="molecule type" value="Genomic_DNA"/>
</dbReference>
<keyword evidence="1" id="KW-0812">Transmembrane</keyword>
<organism evidence="3">
    <name type="scientific">hydrothermal vent metagenome</name>
    <dbReference type="NCBI Taxonomy" id="652676"/>
    <lineage>
        <taxon>unclassified sequences</taxon>
        <taxon>metagenomes</taxon>
        <taxon>ecological metagenomes</taxon>
    </lineage>
</organism>
<gene>
    <name evidence="3" type="ORF">MNBD_GAMMA07-868</name>
</gene>
<accession>A0A3B0WR41</accession>